<dbReference type="PANTHER" id="PTHR35561">
    <property type="entry name" value="RNA 2',3'-CYCLIC PHOSPHODIESTERASE"/>
    <property type="match status" value="1"/>
</dbReference>
<dbReference type="GO" id="GO:0008664">
    <property type="term" value="F:RNA 2',3'-cyclic 3'-phosphodiesterase activity"/>
    <property type="evidence" value="ECO:0007669"/>
    <property type="project" value="UniProtKB-EC"/>
</dbReference>
<dbReference type="NCBIfam" id="TIGR02258">
    <property type="entry name" value="2_5_ligase"/>
    <property type="match status" value="1"/>
</dbReference>
<dbReference type="Pfam" id="PF13563">
    <property type="entry name" value="2_5_RNA_ligase2"/>
    <property type="match status" value="1"/>
</dbReference>
<dbReference type="EMBL" id="VNHQ01000013">
    <property type="protein sequence ID" value="TYP63519.1"/>
    <property type="molecule type" value="Genomic_DNA"/>
</dbReference>
<protein>
    <recommendedName>
        <fullName evidence="2">RNA 2',3'-cyclic phosphodiesterase</fullName>
        <shortName evidence="2">RNA 2',3'-CPDase</shortName>
        <ecNumber evidence="2">3.1.4.58</ecNumber>
    </recommendedName>
</protein>
<dbReference type="HAMAP" id="MF_01940">
    <property type="entry name" value="RNA_CPDase"/>
    <property type="match status" value="1"/>
</dbReference>
<evidence type="ECO:0000256" key="1">
    <source>
        <dbReference type="ARBA" id="ARBA00022801"/>
    </source>
</evidence>
<dbReference type="GO" id="GO:0004113">
    <property type="term" value="F:2',3'-cyclic-nucleotide 3'-phosphodiesterase activity"/>
    <property type="evidence" value="ECO:0007669"/>
    <property type="project" value="InterPro"/>
</dbReference>
<dbReference type="EC" id="3.1.4.58" evidence="2"/>
<evidence type="ECO:0000313" key="3">
    <source>
        <dbReference type="EMBL" id="TYP63519.1"/>
    </source>
</evidence>
<evidence type="ECO:0000313" key="4">
    <source>
        <dbReference type="Proteomes" id="UP000324282"/>
    </source>
</evidence>
<evidence type="ECO:0000256" key="2">
    <source>
        <dbReference type="HAMAP-Rule" id="MF_01940"/>
    </source>
</evidence>
<feature type="active site" description="Proton acceptor" evidence="2">
    <location>
        <position position="124"/>
    </location>
</feature>
<feature type="short sequence motif" description="HXTX 2" evidence="2">
    <location>
        <begin position="124"/>
        <end position="127"/>
    </location>
</feature>
<dbReference type="InterPro" id="IPR009097">
    <property type="entry name" value="Cyclic_Pdiesterase"/>
</dbReference>
<reference evidence="3 4" key="1">
    <citation type="submission" date="2019-07" db="EMBL/GenBank/DDBJ databases">
        <title>Deep subsurface shale carbon reservoir microbial communities from Ohio and West Virginia, USA.</title>
        <authorList>
            <person name="Wrighton K."/>
        </authorList>
    </citation>
    <scope>NUCLEOTIDE SEQUENCE [LARGE SCALE GENOMIC DNA]</scope>
    <source>
        <strain evidence="3 4">NP_8Ht</strain>
    </source>
</reference>
<proteinExistence type="inferred from homology"/>
<dbReference type="Gene3D" id="3.90.1140.10">
    <property type="entry name" value="Cyclic phosphodiesterase"/>
    <property type="match status" value="1"/>
</dbReference>
<keyword evidence="3" id="KW-0436">Ligase</keyword>
<dbReference type="SUPFAM" id="SSF55144">
    <property type="entry name" value="LigT-like"/>
    <property type="match status" value="1"/>
</dbReference>
<dbReference type="PANTHER" id="PTHR35561:SF1">
    <property type="entry name" value="RNA 2',3'-CYCLIC PHOSPHODIESTERASE"/>
    <property type="match status" value="1"/>
</dbReference>
<keyword evidence="1 2" id="KW-0378">Hydrolase</keyword>
<comment type="function">
    <text evidence="2">Hydrolyzes RNA 2',3'-cyclic phosphodiester to an RNA 2'-phosphomonoester.</text>
</comment>
<gene>
    <name evidence="3" type="ORF">A9A72_123294</name>
</gene>
<dbReference type="RefSeq" id="WP_148925249.1">
    <property type="nucleotide sequence ID" value="NZ_VNHQ01000013.1"/>
</dbReference>
<accession>A0A5S5B9D0</accession>
<comment type="caution">
    <text evidence="3">The sequence shown here is derived from an EMBL/GenBank/DDBJ whole genome shotgun (WGS) entry which is preliminary data.</text>
</comment>
<comment type="similarity">
    <text evidence="2">Belongs to the 2H phosphoesterase superfamily. ThpR family.</text>
</comment>
<dbReference type="Proteomes" id="UP000324282">
    <property type="component" value="Unassembled WGS sequence"/>
</dbReference>
<feature type="active site" description="Proton donor" evidence="2">
    <location>
        <position position="43"/>
    </location>
</feature>
<dbReference type="InterPro" id="IPR004175">
    <property type="entry name" value="RNA_CPDase"/>
</dbReference>
<dbReference type="OrthoDB" id="7061261at2"/>
<comment type="catalytic activity">
    <reaction evidence="2">
        <text>a 3'-end 2',3'-cyclophospho-ribonucleotide-RNA + H2O = a 3'-end 2'-phospho-ribonucleotide-RNA + H(+)</text>
        <dbReference type="Rhea" id="RHEA:11828"/>
        <dbReference type="Rhea" id="RHEA-COMP:10464"/>
        <dbReference type="Rhea" id="RHEA-COMP:17353"/>
        <dbReference type="ChEBI" id="CHEBI:15377"/>
        <dbReference type="ChEBI" id="CHEBI:15378"/>
        <dbReference type="ChEBI" id="CHEBI:83064"/>
        <dbReference type="ChEBI" id="CHEBI:173113"/>
        <dbReference type="EC" id="3.1.4.58"/>
    </reaction>
</comment>
<organism evidence="3 4">
    <name type="scientific">Stutzerimonas stutzeri</name>
    <name type="common">Pseudomonas stutzeri</name>
    <dbReference type="NCBI Taxonomy" id="316"/>
    <lineage>
        <taxon>Bacteria</taxon>
        <taxon>Pseudomonadati</taxon>
        <taxon>Pseudomonadota</taxon>
        <taxon>Gammaproteobacteria</taxon>
        <taxon>Pseudomonadales</taxon>
        <taxon>Pseudomonadaceae</taxon>
        <taxon>Stutzerimonas</taxon>
    </lineage>
</organism>
<dbReference type="GO" id="GO:0016874">
    <property type="term" value="F:ligase activity"/>
    <property type="evidence" value="ECO:0007669"/>
    <property type="project" value="UniProtKB-KW"/>
</dbReference>
<sequence>MQTDKPLRLFFALSCPPDIASAICNWRDSHALGGRPVAQANLHMTLAFLGNQPATAVDGLKQLADSLRVDAFLLQLDQLQMIGKNFACLTPSLSPSPLIDLVGQLHAGLSAYGVVLDSRPFLPHVTLSRQVHALPAMEPRAFRWAVNHFGLYLSENTAQGAHYTELASWPLAAPCG</sequence>
<feature type="short sequence motif" description="HXTX 1" evidence="2">
    <location>
        <begin position="43"/>
        <end position="46"/>
    </location>
</feature>
<name>A0A5S5B9D0_STUST</name>
<dbReference type="AlphaFoldDB" id="A0A5S5B9D0"/>